<gene>
    <name evidence="2" type="ORF">GPU96_10g19490</name>
</gene>
<dbReference type="EMBL" id="CP075156">
    <property type="protein sequence ID" value="UTX44159.1"/>
    <property type="molecule type" value="Genomic_DNA"/>
</dbReference>
<feature type="transmembrane region" description="Helical" evidence="1">
    <location>
        <begin position="62"/>
        <end position="83"/>
    </location>
</feature>
<keyword evidence="1" id="KW-1133">Transmembrane helix</keyword>
<keyword evidence="1" id="KW-0812">Transmembrane</keyword>
<dbReference type="AlphaFoldDB" id="A0A9Q9C4T0"/>
<evidence type="ECO:0000313" key="2">
    <source>
        <dbReference type="EMBL" id="UTX44159.1"/>
    </source>
</evidence>
<dbReference type="Proteomes" id="UP001059546">
    <property type="component" value="Chromosome X"/>
</dbReference>
<accession>A0A9Q9C4T0</accession>
<keyword evidence="1" id="KW-0472">Membrane</keyword>
<reference evidence="2" key="1">
    <citation type="submission" date="2021-05" db="EMBL/GenBank/DDBJ databases">
        <title>Encephalitozoon hellem ATCC 50604 Complete Genome.</title>
        <authorList>
            <person name="Mascarenhas dos Santos A.C."/>
            <person name="Julian A.T."/>
            <person name="Pombert J.-F."/>
        </authorList>
    </citation>
    <scope>NUCLEOTIDE SEQUENCE</scope>
    <source>
        <strain evidence="2">ATCC 50604</strain>
    </source>
</reference>
<proteinExistence type="predicted"/>
<evidence type="ECO:0000256" key="1">
    <source>
        <dbReference type="SAM" id="Phobius"/>
    </source>
</evidence>
<protein>
    <submittedName>
        <fullName evidence="2">Uncharacterized protein</fullName>
    </submittedName>
</protein>
<feature type="transmembrane region" description="Helical" evidence="1">
    <location>
        <begin position="103"/>
        <end position="126"/>
    </location>
</feature>
<evidence type="ECO:0000313" key="3">
    <source>
        <dbReference type="Proteomes" id="UP001059546"/>
    </source>
</evidence>
<name>A0A9Q9C4T0_ENCHE</name>
<organism evidence="2 3">
    <name type="scientific">Encephalitozoon hellem</name>
    <name type="common">Microsporidian parasite</name>
    <dbReference type="NCBI Taxonomy" id="27973"/>
    <lineage>
        <taxon>Eukaryota</taxon>
        <taxon>Fungi</taxon>
        <taxon>Fungi incertae sedis</taxon>
        <taxon>Microsporidia</taxon>
        <taxon>Unikaryonidae</taxon>
        <taxon>Encephalitozoon</taxon>
    </lineage>
</organism>
<feature type="transmembrane region" description="Helical" evidence="1">
    <location>
        <begin position="7"/>
        <end position="26"/>
    </location>
</feature>
<sequence>MLVKDKLEMITTLFALIFTIFMAQRYFYAGQVLMSIVTYSALVSLTKPMARKGKLYFRIINVLHVAAKIMTLIAFFIVMNNVFVMRRGYKNCSECSTMSVSAISASILFFIYYSVYSTAFVFFFSVSNK</sequence>